<accession>A0AA39R596</accession>
<protein>
    <submittedName>
        <fullName evidence="2">Uncharacterized protein</fullName>
    </submittedName>
</protein>
<reference evidence="2" key="1">
    <citation type="submission" date="2023-03" db="EMBL/GenBank/DDBJ databases">
        <title>Complete genome of Cladonia borealis.</title>
        <authorList>
            <person name="Park H."/>
        </authorList>
    </citation>
    <scope>NUCLEOTIDE SEQUENCE</scope>
    <source>
        <strain evidence="2">ANT050790</strain>
    </source>
</reference>
<evidence type="ECO:0000313" key="3">
    <source>
        <dbReference type="Proteomes" id="UP001166286"/>
    </source>
</evidence>
<organism evidence="2 3">
    <name type="scientific">Cladonia borealis</name>
    <dbReference type="NCBI Taxonomy" id="184061"/>
    <lineage>
        <taxon>Eukaryota</taxon>
        <taxon>Fungi</taxon>
        <taxon>Dikarya</taxon>
        <taxon>Ascomycota</taxon>
        <taxon>Pezizomycotina</taxon>
        <taxon>Lecanoromycetes</taxon>
        <taxon>OSLEUM clade</taxon>
        <taxon>Lecanoromycetidae</taxon>
        <taxon>Lecanorales</taxon>
        <taxon>Lecanorineae</taxon>
        <taxon>Cladoniaceae</taxon>
        <taxon>Cladonia</taxon>
    </lineage>
</organism>
<feature type="chain" id="PRO_5041413002" evidence="1">
    <location>
        <begin position="21"/>
        <end position="121"/>
    </location>
</feature>
<name>A0AA39R596_9LECA</name>
<sequence>MRSSALVTSVIACLATCTVAQDFQSTCTYTTTECAPFNPGPTETITVYEVPFTATSTSTFDCQGCNYVSISSKNCDGVGLPITTTTFVIEPEATTTVNVCSTTPATAPSGGLPPRRFGRHR</sequence>
<comment type="caution">
    <text evidence="2">The sequence shown here is derived from an EMBL/GenBank/DDBJ whole genome shotgun (WGS) entry which is preliminary data.</text>
</comment>
<proteinExistence type="predicted"/>
<feature type="signal peptide" evidence="1">
    <location>
        <begin position="1"/>
        <end position="20"/>
    </location>
</feature>
<keyword evidence="3" id="KW-1185">Reference proteome</keyword>
<dbReference type="AlphaFoldDB" id="A0AA39R596"/>
<gene>
    <name evidence="2" type="ORF">JMJ35_003611</name>
</gene>
<dbReference type="EMBL" id="JAFEKC020000006">
    <property type="protein sequence ID" value="KAK0513889.1"/>
    <property type="molecule type" value="Genomic_DNA"/>
</dbReference>
<keyword evidence="1" id="KW-0732">Signal</keyword>
<dbReference type="Proteomes" id="UP001166286">
    <property type="component" value="Unassembled WGS sequence"/>
</dbReference>
<evidence type="ECO:0000313" key="2">
    <source>
        <dbReference type="EMBL" id="KAK0513889.1"/>
    </source>
</evidence>
<evidence type="ECO:0000256" key="1">
    <source>
        <dbReference type="SAM" id="SignalP"/>
    </source>
</evidence>